<dbReference type="Proteomes" id="UP001175001">
    <property type="component" value="Unassembled WGS sequence"/>
</dbReference>
<feature type="compositionally biased region" description="Low complexity" evidence="1">
    <location>
        <begin position="18"/>
        <end position="31"/>
    </location>
</feature>
<reference evidence="2" key="1">
    <citation type="submission" date="2023-06" db="EMBL/GenBank/DDBJ databases">
        <title>Multi-omics analyses reveal the molecular pathogenesis toolkit of Lasiodiplodia hormozganensis, a cross-kingdom pathogen.</title>
        <authorList>
            <person name="Felix C."/>
            <person name="Meneses R."/>
            <person name="Goncalves M.F.M."/>
            <person name="Tilleman L."/>
            <person name="Duarte A.S."/>
            <person name="Jorrin-Novo J.V."/>
            <person name="Van De Peer Y."/>
            <person name="Deforce D."/>
            <person name="Van Nieuwerburgh F."/>
            <person name="Esteves A.C."/>
            <person name="Alves A."/>
        </authorList>
    </citation>
    <scope>NUCLEOTIDE SEQUENCE</scope>
    <source>
        <strain evidence="2">CBS 339.90</strain>
    </source>
</reference>
<comment type="caution">
    <text evidence="2">The sequence shown here is derived from an EMBL/GenBank/DDBJ whole genome shotgun (WGS) entry which is preliminary data.</text>
</comment>
<name>A0AA40D078_9PEZI</name>
<evidence type="ECO:0000313" key="3">
    <source>
        <dbReference type="Proteomes" id="UP001175001"/>
    </source>
</evidence>
<proteinExistence type="predicted"/>
<accession>A0AA40D078</accession>
<dbReference type="EMBL" id="JAUJDW010000019">
    <property type="protein sequence ID" value="KAK0658145.1"/>
    <property type="molecule type" value="Genomic_DNA"/>
</dbReference>
<protein>
    <submittedName>
        <fullName evidence="2">Uncharacterized protein</fullName>
    </submittedName>
</protein>
<organism evidence="2 3">
    <name type="scientific">Lasiodiplodia hormozganensis</name>
    <dbReference type="NCBI Taxonomy" id="869390"/>
    <lineage>
        <taxon>Eukaryota</taxon>
        <taxon>Fungi</taxon>
        <taxon>Dikarya</taxon>
        <taxon>Ascomycota</taxon>
        <taxon>Pezizomycotina</taxon>
        <taxon>Dothideomycetes</taxon>
        <taxon>Dothideomycetes incertae sedis</taxon>
        <taxon>Botryosphaeriales</taxon>
        <taxon>Botryosphaeriaceae</taxon>
        <taxon>Lasiodiplodia</taxon>
    </lineage>
</organism>
<dbReference type="AlphaFoldDB" id="A0AA40D078"/>
<evidence type="ECO:0000256" key="1">
    <source>
        <dbReference type="SAM" id="MobiDB-lite"/>
    </source>
</evidence>
<gene>
    <name evidence="2" type="ORF">DIS24_g4994</name>
</gene>
<feature type="region of interest" description="Disordered" evidence="1">
    <location>
        <begin position="17"/>
        <end position="37"/>
    </location>
</feature>
<keyword evidence="3" id="KW-1185">Reference proteome</keyword>
<evidence type="ECO:0000313" key="2">
    <source>
        <dbReference type="EMBL" id="KAK0658145.1"/>
    </source>
</evidence>
<sequence length="385" mass="42917">MKGRLSRTSSTCTLARASFSSSSTASQPSDVDSLHALLPSPSPRAAQLERDALELAWCSTVAAYPKLTSGLPAPTRPVEPPADRLVALSDTAECFFKKIQEARLQQPPRTPTISHSHCAGLWPSLLPASLLWFVVYGKRQLPAGTVPSWSWASITGGYVSWDALWPRSEVPWPLCQAPAQTAALAHDAQQHQHQHQRGFPRLDGKLRILRTQSNEDDNASKRSEPFAGISNKGVITLRCTLCPVLAVADAVDSDRNMIGGRVFQGCIIDDARARKAVRNGLELPERDWVATQLRVWEDLGWRNDQLKLLFDLRLSPAEFAALKYEVLYCVKFYEYAPSSVAWGHHDGLLLRRRAGTTNDEYERVGLWKCTRNAMFDDKYQIINLV</sequence>